<dbReference type="AlphaFoldDB" id="A0A1Y1IQB8"/>
<evidence type="ECO:0000313" key="2">
    <source>
        <dbReference type="EMBL" id="GAQ91669.1"/>
    </source>
</evidence>
<evidence type="ECO:0000256" key="1">
    <source>
        <dbReference type="SAM" id="MobiDB-lite"/>
    </source>
</evidence>
<proteinExistence type="predicted"/>
<organism evidence="2 3">
    <name type="scientific">Klebsormidium nitens</name>
    <name type="common">Green alga</name>
    <name type="synonym">Ulothrix nitens</name>
    <dbReference type="NCBI Taxonomy" id="105231"/>
    <lineage>
        <taxon>Eukaryota</taxon>
        <taxon>Viridiplantae</taxon>
        <taxon>Streptophyta</taxon>
        <taxon>Klebsormidiophyceae</taxon>
        <taxon>Klebsormidiales</taxon>
        <taxon>Klebsormidiaceae</taxon>
        <taxon>Klebsormidium</taxon>
    </lineage>
</organism>
<gene>
    <name evidence="2" type="ORF">KFL_008310010</name>
</gene>
<accession>A0A1Y1IQB8</accession>
<dbReference type="Proteomes" id="UP000054558">
    <property type="component" value="Unassembled WGS sequence"/>
</dbReference>
<dbReference type="EMBL" id="DF237780">
    <property type="protein sequence ID" value="GAQ91669.1"/>
    <property type="molecule type" value="Genomic_DNA"/>
</dbReference>
<reference evidence="2 3" key="1">
    <citation type="journal article" date="2014" name="Nat. Commun.">
        <title>Klebsormidium flaccidum genome reveals primary factors for plant terrestrial adaptation.</title>
        <authorList>
            <person name="Hori K."/>
            <person name="Maruyama F."/>
            <person name="Fujisawa T."/>
            <person name="Togashi T."/>
            <person name="Yamamoto N."/>
            <person name="Seo M."/>
            <person name="Sato S."/>
            <person name="Yamada T."/>
            <person name="Mori H."/>
            <person name="Tajima N."/>
            <person name="Moriyama T."/>
            <person name="Ikeuchi M."/>
            <person name="Watanabe M."/>
            <person name="Wada H."/>
            <person name="Kobayashi K."/>
            <person name="Saito M."/>
            <person name="Masuda T."/>
            <person name="Sasaki-Sekimoto Y."/>
            <person name="Mashiguchi K."/>
            <person name="Awai K."/>
            <person name="Shimojima M."/>
            <person name="Masuda S."/>
            <person name="Iwai M."/>
            <person name="Nobusawa T."/>
            <person name="Narise T."/>
            <person name="Kondo S."/>
            <person name="Saito H."/>
            <person name="Sato R."/>
            <person name="Murakawa M."/>
            <person name="Ihara Y."/>
            <person name="Oshima-Yamada Y."/>
            <person name="Ohtaka K."/>
            <person name="Satoh M."/>
            <person name="Sonobe K."/>
            <person name="Ishii M."/>
            <person name="Ohtani R."/>
            <person name="Kanamori-Sato M."/>
            <person name="Honoki R."/>
            <person name="Miyazaki D."/>
            <person name="Mochizuki H."/>
            <person name="Umetsu J."/>
            <person name="Higashi K."/>
            <person name="Shibata D."/>
            <person name="Kamiya Y."/>
            <person name="Sato N."/>
            <person name="Nakamura Y."/>
            <person name="Tabata S."/>
            <person name="Ida S."/>
            <person name="Kurokawa K."/>
            <person name="Ohta H."/>
        </authorList>
    </citation>
    <scope>NUCLEOTIDE SEQUENCE [LARGE SCALE GENOMIC DNA]</scope>
    <source>
        <strain evidence="2 3">NIES-2285</strain>
    </source>
</reference>
<sequence length="414" mass="46500">MYQLRVSDLKSWGLDTTTQARVYSYVEDLVRRLPVSSFHEVHSGMSTEEFGAIVDRASVAYSPLKILDPQEFLRMRPADWARFLNSDLLRSKVEQAINLPKRIMIVRPGNVAEMVKVFGQAGLDKLIDGGQYLIDLDESVEEARKYVVHFWDLQDGHRYTGDEGIARYEVLRRDVETLSQVDSDRSMTQALLRLNRATGGSFLERDLLLDSTMRGRRGRVDRSGPVVAAEGRPMPVAHRMHLRPWTDGKRKYPEQEVDAITPVGFPGGLRAVIAAEAKQYATLEDVINHVARTYMLQDRLRAQDPLLTTPTSRVLDKGPYRDFSIDISKYADARFIPLLFAGSFDPEVQTAASDNDVILMTWGGGAVDLIVPPRLDFSGEAPDTWNGDEEGAEPNFLTEIRGATGETPDVEEED</sequence>
<keyword evidence="3" id="KW-1185">Reference proteome</keyword>
<feature type="region of interest" description="Disordered" evidence="1">
    <location>
        <begin position="383"/>
        <end position="414"/>
    </location>
</feature>
<evidence type="ECO:0000313" key="3">
    <source>
        <dbReference type="Proteomes" id="UP000054558"/>
    </source>
</evidence>
<protein>
    <submittedName>
        <fullName evidence="2">Uncharacterized protein</fullName>
    </submittedName>
</protein>
<name>A0A1Y1IQB8_KLENI</name>